<name>A0A0N8H9Z9_9BACT</name>
<dbReference type="RefSeq" id="WP_055147095.1">
    <property type="nucleotide sequence ID" value="NZ_JXSZ01000006.1"/>
</dbReference>
<dbReference type="EMBL" id="LGTQ01000006">
    <property type="protein sequence ID" value="KPM48780.1"/>
    <property type="molecule type" value="Genomic_DNA"/>
</dbReference>
<accession>A0A0N8H9Z9</accession>
<dbReference type="OrthoDB" id="9811006at2"/>
<feature type="domain" description="Lipid/polyisoprenoid-binding YceI-like" evidence="1">
    <location>
        <begin position="3"/>
        <end position="174"/>
    </location>
</feature>
<evidence type="ECO:0000313" key="2">
    <source>
        <dbReference type="EMBL" id="KPM48780.1"/>
    </source>
</evidence>
<dbReference type="PANTHER" id="PTHR34406:SF1">
    <property type="entry name" value="PROTEIN YCEI"/>
    <property type="match status" value="1"/>
</dbReference>
<dbReference type="PANTHER" id="PTHR34406">
    <property type="entry name" value="PROTEIN YCEI"/>
    <property type="match status" value="1"/>
</dbReference>
<dbReference type="SUPFAM" id="SSF101874">
    <property type="entry name" value="YceI-like"/>
    <property type="match status" value="1"/>
</dbReference>
<evidence type="ECO:0000313" key="3">
    <source>
        <dbReference type="Proteomes" id="UP000050454"/>
    </source>
</evidence>
<dbReference type="AlphaFoldDB" id="A0A0N8H9Z9"/>
<reference evidence="2 3" key="1">
    <citation type="submission" date="2015-07" db="EMBL/GenBank/DDBJ databases">
        <title>The draft genome sequence of Leadbetterella sp. JN14-9.</title>
        <authorList>
            <person name="Liu Y."/>
            <person name="Du J."/>
            <person name="Shao Z."/>
        </authorList>
    </citation>
    <scope>NUCLEOTIDE SEQUENCE [LARGE SCALE GENOMIC DNA]</scope>
    <source>
        <strain evidence="2 3">JN14-9</strain>
    </source>
</reference>
<evidence type="ECO:0000259" key="1">
    <source>
        <dbReference type="SMART" id="SM00867"/>
    </source>
</evidence>
<sequence length="178" mass="19910">MNIWKIDPMHSEVQFKVKHLMISNVTGSFKDFDATLESESDGDFKNAKVNFSAKTGSIDTGNTDRDGHLKSNDFFNAEEYPELKFESTEFQSNGSADSYVLKGNLTIRDVTRPVELKAEFGGKMTDFYGNEKAGFDLEGKINRKDFGLTWNGVTEAGGVVVSDEVKLLLNIQMTKEKE</sequence>
<keyword evidence="3" id="KW-1185">Reference proteome</keyword>
<gene>
    <name evidence="2" type="ORF">AFM12_09375</name>
</gene>
<dbReference type="InterPro" id="IPR036761">
    <property type="entry name" value="TTHA0802/YceI-like_sf"/>
</dbReference>
<dbReference type="InterPro" id="IPR007372">
    <property type="entry name" value="Lipid/polyisoprenoid-bd_YceI"/>
</dbReference>
<protein>
    <recommendedName>
        <fullName evidence="1">Lipid/polyisoprenoid-binding YceI-like domain-containing protein</fullName>
    </recommendedName>
</protein>
<dbReference type="SMART" id="SM00867">
    <property type="entry name" value="YceI"/>
    <property type="match status" value="1"/>
</dbReference>
<dbReference type="Proteomes" id="UP000050454">
    <property type="component" value="Unassembled WGS sequence"/>
</dbReference>
<organism evidence="2 3">
    <name type="scientific">Jiulongibacter sediminis</name>
    <dbReference type="NCBI Taxonomy" id="1605367"/>
    <lineage>
        <taxon>Bacteria</taxon>
        <taxon>Pseudomonadati</taxon>
        <taxon>Bacteroidota</taxon>
        <taxon>Cytophagia</taxon>
        <taxon>Cytophagales</taxon>
        <taxon>Leadbetterellaceae</taxon>
        <taxon>Jiulongibacter</taxon>
    </lineage>
</organism>
<dbReference type="Pfam" id="PF04264">
    <property type="entry name" value="YceI"/>
    <property type="match status" value="1"/>
</dbReference>
<proteinExistence type="predicted"/>
<comment type="caution">
    <text evidence="2">The sequence shown here is derived from an EMBL/GenBank/DDBJ whole genome shotgun (WGS) entry which is preliminary data.</text>
</comment>
<dbReference type="Gene3D" id="2.40.128.110">
    <property type="entry name" value="Lipid/polyisoprenoid-binding, YceI-like"/>
    <property type="match status" value="1"/>
</dbReference>